<dbReference type="Proteomes" id="UP001596105">
    <property type="component" value="Unassembled WGS sequence"/>
</dbReference>
<dbReference type="SUPFAM" id="SSF55729">
    <property type="entry name" value="Acyl-CoA N-acyltransferases (Nat)"/>
    <property type="match status" value="1"/>
</dbReference>
<protein>
    <submittedName>
        <fullName evidence="3">GNAT family N-acetyltransferase</fullName>
        <ecNumber evidence="3">2.3.-.-</ecNumber>
    </submittedName>
</protein>
<organism evidence="3 4">
    <name type="scientific">Cohnella suwonensis</name>
    <dbReference type="NCBI Taxonomy" id="696072"/>
    <lineage>
        <taxon>Bacteria</taxon>
        <taxon>Bacillati</taxon>
        <taxon>Bacillota</taxon>
        <taxon>Bacilli</taxon>
        <taxon>Bacillales</taxon>
        <taxon>Paenibacillaceae</taxon>
        <taxon>Cohnella</taxon>
    </lineage>
</organism>
<dbReference type="InterPro" id="IPR050769">
    <property type="entry name" value="NAT_camello-type"/>
</dbReference>
<dbReference type="EC" id="2.3.-.-" evidence="3"/>
<dbReference type="InterPro" id="IPR000182">
    <property type="entry name" value="GNAT_dom"/>
</dbReference>
<dbReference type="RefSeq" id="WP_209745960.1">
    <property type="nucleotide sequence ID" value="NZ_JBHSMH010000101.1"/>
</dbReference>
<reference evidence="4" key="1">
    <citation type="journal article" date="2019" name="Int. J. Syst. Evol. Microbiol.">
        <title>The Global Catalogue of Microorganisms (GCM) 10K type strain sequencing project: providing services to taxonomists for standard genome sequencing and annotation.</title>
        <authorList>
            <consortium name="The Broad Institute Genomics Platform"/>
            <consortium name="The Broad Institute Genome Sequencing Center for Infectious Disease"/>
            <person name="Wu L."/>
            <person name="Ma J."/>
        </authorList>
    </citation>
    <scope>NUCLEOTIDE SEQUENCE [LARGE SCALE GENOMIC DNA]</scope>
    <source>
        <strain evidence="4">CCUG 57113</strain>
    </source>
</reference>
<feature type="domain" description="N-acetyltransferase" evidence="2">
    <location>
        <begin position="5"/>
        <end position="160"/>
    </location>
</feature>
<keyword evidence="4" id="KW-1185">Reference proteome</keyword>
<accession>A0ABW0M323</accession>
<dbReference type="CDD" id="cd04301">
    <property type="entry name" value="NAT_SF"/>
    <property type="match status" value="1"/>
</dbReference>
<keyword evidence="3" id="KW-0012">Acyltransferase</keyword>
<dbReference type="PANTHER" id="PTHR13947">
    <property type="entry name" value="GNAT FAMILY N-ACETYLTRANSFERASE"/>
    <property type="match status" value="1"/>
</dbReference>
<dbReference type="PANTHER" id="PTHR13947:SF37">
    <property type="entry name" value="LD18367P"/>
    <property type="match status" value="1"/>
</dbReference>
<evidence type="ECO:0000313" key="3">
    <source>
        <dbReference type="EMBL" id="MFC5471592.1"/>
    </source>
</evidence>
<evidence type="ECO:0000259" key="2">
    <source>
        <dbReference type="PROSITE" id="PS51186"/>
    </source>
</evidence>
<dbReference type="Gene3D" id="3.40.630.30">
    <property type="match status" value="1"/>
</dbReference>
<evidence type="ECO:0000313" key="4">
    <source>
        <dbReference type="Proteomes" id="UP001596105"/>
    </source>
</evidence>
<comment type="caution">
    <text evidence="3">The sequence shown here is derived from an EMBL/GenBank/DDBJ whole genome shotgun (WGS) entry which is preliminary data.</text>
</comment>
<dbReference type="EMBL" id="JBHSMH010000101">
    <property type="protein sequence ID" value="MFC5471592.1"/>
    <property type="molecule type" value="Genomic_DNA"/>
</dbReference>
<keyword evidence="1 3" id="KW-0808">Transferase</keyword>
<proteinExistence type="predicted"/>
<gene>
    <name evidence="3" type="ORF">ACFPPD_23230</name>
</gene>
<dbReference type="InterPro" id="IPR016181">
    <property type="entry name" value="Acyl_CoA_acyltransferase"/>
</dbReference>
<evidence type="ECO:0000256" key="1">
    <source>
        <dbReference type="ARBA" id="ARBA00022679"/>
    </source>
</evidence>
<dbReference type="Pfam" id="PF00583">
    <property type="entry name" value="Acetyltransf_1"/>
    <property type="match status" value="1"/>
</dbReference>
<sequence>MAEGIIIKEYSDEFQSQVVELILNIQQNEYNIPITKHDQPDLFNIVSFYQNGTGNFWVALHNDRVIGTIALVDIGNNQVALRKMFVEESYRGKIFSTASQLLCTVLEWAKVKSIKEVILGTTLQFVAAHRFYEKNGFVSVSVDELPANFPVMAVDKKFYKFTVQC</sequence>
<dbReference type="PROSITE" id="PS51186">
    <property type="entry name" value="GNAT"/>
    <property type="match status" value="1"/>
</dbReference>
<name>A0ABW0M323_9BACL</name>
<dbReference type="GO" id="GO:0016746">
    <property type="term" value="F:acyltransferase activity"/>
    <property type="evidence" value="ECO:0007669"/>
    <property type="project" value="UniProtKB-KW"/>
</dbReference>